<dbReference type="InterPro" id="IPR009146">
    <property type="entry name" value="Groucho_enhance"/>
</dbReference>
<keyword evidence="4" id="KW-0853">WD repeat</keyword>
<dbReference type="GO" id="GO:0090090">
    <property type="term" value="P:negative regulation of canonical Wnt signaling pathway"/>
    <property type="evidence" value="ECO:0007669"/>
    <property type="project" value="TreeGrafter"/>
</dbReference>
<organism evidence="8 9">
    <name type="scientific">Meloidogyne javanica</name>
    <name type="common">Root-knot nematode worm</name>
    <dbReference type="NCBI Taxonomy" id="6303"/>
    <lineage>
        <taxon>Eukaryota</taxon>
        <taxon>Metazoa</taxon>
        <taxon>Ecdysozoa</taxon>
        <taxon>Nematoda</taxon>
        <taxon>Chromadorea</taxon>
        <taxon>Rhabditida</taxon>
        <taxon>Tylenchina</taxon>
        <taxon>Tylenchomorpha</taxon>
        <taxon>Tylenchoidea</taxon>
        <taxon>Meloidogynidae</taxon>
        <taxon>Meloidogyninae</taxon>
        <taxon>Meloidogyne</taxon>
        <taxon>Meloidogyne incognita group</taxon>
    </lineage>
</organism>
<dbReference type="AlphaFoldDB" id="A0A915MRD1"/>
<evidence type="ECO:0000256" key="1">
    <source>
        <dbReference type="ARBA" id="ARBA00004123"/>
    </source>
</evidence>
<evidence type="ECO:0000256" key="2">
    <source>
        <dbReference type="ARBA" id="ARBA00005969"/>
    </source>
</evidence>
<name>A0A915MRD1_MELJA</name>
<evidence type="ECO:0000256" key="4">
    <source>
        <dbReference type="PROSITE-ProRule" id="PRU00221"/>
    </source>
</evidence>
<feature type="coiled-coil region" evidence="5">
    <location>
        <begin position="82"/>
        <end position="150"/>
    </location>
</feature>
<dbReference type="PANTHER" id="PTHR10814:SF21">
    <property type="entry name" value="PROTEIN GROUCHO"/>
    <property type="match status" value="1"/>
</dbReference>
<dbReference type="WBParaSite" id="scaffold4515_cov226.g8251">
    <property type="protein sequence ID" value="scaffold4515_cov226.g8251"/>
    <property type="gene ID" value="scaffold4515_cov226.g8251"/>
</dbReference>
<accession>A0A915MRD1</accession>
<feature type="repeat" description="WD" evidence="4">
    <location>
        <begin position="444"/>
        <end position="477"/>
    </location>
</feature>
<comment type="subcellular location">
    <subcellularLocation>
        <location evidence="1">Nucleus</location>
    </subcellularLocation>
</comment>
<sequence length="614" mass="68330">MVKQKQLYDEEFDNNYKHLEEEDEEKGVFVLPSTDKQNNNKANFNKDNSFNNVEKQCPQLASDVEQNSIPNGEVTKPNNPVNNEIEETKETFNLQLEQTLDEFLEKLKLMGFVENNEKINQKIKETEKDFENLQKQLDSTKKELKKCQEGRDALQRYSMMMNELLFSLNMETQKHIEIGKRLSGILTAIFFIFFSKDALTLSSNLSKNPSLDTSATNNPWSFLTSMPSSMLIPSSSSSSVPPTNSGNKTSKPLAEQTSSLTNKPSAYESALKEFVNGKSSNETLEKTGKKLGNKPEPNYASKILPGEEIIPVVFPSDAFSEPDLPKGMQHIADLPHGEVVCTTIFSKNRQRVFTGGKGQCLKDSYIRSCKLFSDGSTLIVGGETKTICILDVERGGEIKQTFDCEAEACYALAISQDCKTLFSCCSNGVVNVWDLTCGERIVQLIGHSDGASCVDISGDGQKLWTGGLDNTVRCWDIAGRRQFSCQEIESQVFSIGCCPTDNWVAVGLEDNNVQVLNSTTIGEKYLLNDHKSCVLSMKFANSGKASFTTVYIVCNWFVSTGKDNVVNCWRTPYGYKLAKTKESSSVLSCDISKDDRFLLTGSGDKKASLYELNF</sequence>
<dbReference type="GO" id="GO:0005634">
    <property type="term" value="C:nucleus"/>
    <property type="evidence" value="ECO:0007669"/>
    <property type="project" value="UniProtKB-SubCell"/>
</dbReference>
<dbReference type="Gene3D" id="2.130.10.10">
    <property type="entry name" value="YVTN repeat-like/Quinoprotein amine dehydrogenase"/>
    <property type="match status" value="1"/>
</dbReference>
<dbReference type="SMART" id="SM00320">
    <property type="entry name" value="WD40"/>
    <property type="match status" value="6"/>
</dbReference>
<keyword evidence="8" id="KW-1185">Reference proteome</keyword>
<evidence type="ECO:0000313" key="8">
    <source>
        <dbReference type="Proteomes" id="UP000887561"/>
    </source>
</evidence>
<dbReference type="PROSITE" id="PS50294">
    <property type="entry name" value="WD_REPEATS_REGION"/>
    <property type="match status" value="1"/>
</dbReference>
<protein>
    <submittedName>
        <fullName evidence="9">Groucho/TLE N-terminal Q-rich domain-containing protein</fullName>
    </submittedName>
</protein>
<keyword evidence="3" id="KW-0539">Nucleus</keyword>
<dbReference type="InterPro" id="IPR036322">
    <property type="entry name" value="WD40_repeat_dom_sf"/>
</dbReference>
<dbReference type="SUPFAM" id="SSF50978">
    <property type="entry name" value="WD40 repeat-like"/>
    <property type="match status" value="1"/>
</dbReference>
<comment type="similarity">
    <text evidence="2">Belongs to the WD repeat Groucho/TLE family.</text>
</comment>
<evidence type="ECO:0000313" key="9">
    <source>
        <dbReference type="WBParaSite" id="scaffold4515_cov226.g8251"/>
    </source>
</evidence>
<dbReference type="InterPro" id="IPR015943">
    <property type="entry name" value="WD40/YVTN_repeat-like_dom_sf"/>
</dbReference>
<reference evidence="9" key="1">
    <citation type="submission" date="2022-11" db="UniProtKB">
        <authorList>
            <consortium name="WormBaseParasite"/>
        </authorList>
    </citation>
    <scope>IDENTIFICATION</scope>
</reference>
<evidence type="ECO:0000256" key="5">
    <source>
        <dbReference type="SAM" id="Coils"/>
    </source>
</evidence>
<feature type="region of interest" description="Disordered" evidence="6">
    <location>
        <begin position="233"/>
        <end position="262"/>
    </location>
</feature>
<feature type="compositionally biased region" description="Low complexity" evidence="6">
    <location>
        <begin position="233"/>
        <end position="245"/>
    </location>
</feature>
<dbReference type="PANTHER" id="PTHR10814">
    <property type="entry name" value="TRANSDUCIN-LIKE ENHANCER PROTEIN"/>
    <property type="match status" value="1"/>
</dbReference>
<dbReference type="GO" id="GO:0003714">
    <property type="term" value="F:transcription corepressor activity"/>
    <property type="evidence" value="ECO:0007669"/>
    <property type="project" value="TreeGrafter"/>
</dbReference>
<feature type="domain" description="Groucho/TLE N-terminal Q-rich" evidence="7">
    <location>
        <begin position="120"/>
        <end position="190"/>
    </location>
</feature>
<dbReference type="InterPro" id="IPR001680">
    <property type="entry name" value="WD40_rpt"/>
</dbReference>
<dbReference type="Pfam" id="PF03920">
    <property type="entry name" value="TLE_N"/>
    <property type="match status" value="1"/>
</dbReference>
<keyword evidence="5" id="KW-0175">Coiled coil</keyword>
<dbReference type="Proteomes" id="UP000887561">
    <property type="component" value="Unplaced"/>
</dbReference>
<dbReference type="GO" id="GO:0005667">
    <property type="term" value="C:transcription regulator complex"/>
    <property type="evidence" value="ECO:0007669"/>
    <property type="project" value="TreeGrafter"/>
</dbReference>
<feature type="compositionally biased region" description="Polar residues" evidence="6">
    <location>
        <begin position="246"/>
        <end position="262"/>
    </location>
</feature>
<evidence type="ECO:0000256" key="3">
    <source>
        <dbReference type="ARBA" id="ARBA00023242"/>
    </source>
</evidence>
<dbReference type="Pfam" id="PF00400">
    <property type="entry name" value="WD40"/>
    <property type="match status" value="3"/>
</dbReference>
<evidence type="ECO:0000259" key="7">
    <source>
        <dbReference type="Pfam" id="PF03920"/>
    </source>
</evidence>
<dbReference type="InterPro" id="IPR005617">
    <property type="entry name" value="Groucho/TLE_N"/>
</dbReference>
<dbReference type="PROSITE" id="PS50082">
    <property type="entry name" value="WD_REPEATS_2"/>
    <property type="match status" value="1"/>
</dbReference>
<proteinExistence type="inferred from homology"/>
<feature type="region of interest" description="Disordered" evidence="6">
    <location>
        <begin position="278"/>
        <end position="299"/>
    </location>
</feature>
<evidence type="ECO:0000256" key="6">
    <source>
        <dbReference type="SAM" id="MobiDB-lite"/>
    </source>
</evidence>